<comment type="caution">
    <text evidence="12">The sequence shown here is derived from an EMBL/GenBank/DDBJ whole genome shotgun (WGS) entry which is preliminary data.</text>
</comment>
<dbReference type="EMBL" id="JACHOT010000015">
    <property type="protein sequence ID" value="MBB4653440.1"/>
    <property type="molecule type" value="Genomic_DNA"/>
</dbReference>
<dbReference type="InterPro" id="IPR027469">
    <property type="entry name" value="Cation_efflux_TMD_sf"/>
</dbReference>
<dbReference type="NCBIfam" id="TIGR01297">
    <property type="entry name" value="CDF"/>
    <property type="match status" value="1"/>
</dbReference>
<comment type="subcellular location">
    <subcellularLocation>
        <location evidence="1">Membrane</location>
        <topology evidence="1">Multi-pass membrane protein</topology>
    </subcellularLocation>
</comment>
<dbReference type="InterPro" id="IPR002524">
    <property type="entry name" value="Cation_efflux"/>
</dbReference>
<dbReference type="InterPro" id="IPR058533">
    <property type="entry name" value="Cation_efflux_TM"/>
</dbReference>
<dbReference type="Gene3D" id="1.20.1510.10">
    <property type="entry name" value="Cation efflux protein transmembrane domain"/>
    <property type="match status" value="1"/>
</dbReference>
<evidence type="ECO:0000313" key="13">
    <source>
        <dbReference type="Proteomes" id="UP000539538"/>
    </source>
</evidence>
<dbReference type="SUPFAM" id="SSF160240">
    <property type="entry name" value="Cation efflux protein cytoplasmic domain-like"/>
    <property type="match status" value="1"/>
</dbReference>
<evidence type="ECO:0000256" key="2">
    <source>
        <dbReference type="ARBA" id="ARBA00008873"/>
    </source>
</evidence>
<feature type="domain" description="Cation efflux protein transmembrane" evidence="10">
    <location>
        <begin position="74"/>
        <end position="262"/>
    </location>
</feature>
<keyword evidence="5" id="KW-0864">Zinc transport</keyword>
<evidence type="ECO:0000256" key="5">
    <source>
        <dbReference type="ARBA" id="ARBA00022906"/>
    </source>
</evidence>
<feature type="transmembrane region" description="Helical" evidence="9">
    <location>
        <begin position="209"/>
        <end position="231"/>
    </location>
</feature>
<evidence type="ECO:0000256" key="7">
    <source>
        <dbReference type="ARBA" id="ARBA00023065"/>
    </source>
</evidence>
<evidence type="ECO:0000259" key="11">
    <source>
        <dbReference type="Pfam" id="PF16916"/>
    </source>
</evidence>
<keyword evidence="4 9" id="KW-0812">Transmembrane</keyword>
<dbReference type="Pfam" id="PF01545">
    <property type="entry name" value="Cation_efflux"/>
    <property type="match status" value="1"/>
</dbReference>
<feature type="domain" description="Cation efflux protein cytoplasmic" evidence="11">
    <location>
        <begin position="266"/>
        <end position="340"/>
    </location>
</feature>
<dbReference type="Pfam" id="PF16916">
    <property type="entry name" value="ZT_dimer"/>
    <property type="match status" value="1"/>
</dbReference>
<keyword evidence="13" id="KW-1185">Reference proteome</keyword>
<feature type="transmembrane region" description="Helical" evidence="9">
    <location>
        <begin position="71"/>
        <end position="91"/>
    </location>
</feature>
<feature type="transmembrane region" description="Helical" evidence="9">
    <location>
        <begin position="169"/>
        <end position="188"/>
    </location>
</feature>
<keyword evidence="6 9" id="KW-1133">Transmembrane helix</keyword>
<dbReference type="InterPro" id="IPR036837">
    <property type="entry name" value="Cation_efflux_CTD_sf"/>
</dbReference>
<name>A0ABR6L9N5_9HYPH</name>
<dbReference type="InterPro" id="IPR050681">
    <property type="entry name" value="CDF/SLC30A"/>
</dbReference>
<keyword evidence="8 9" id="KW-0472">Membrane</keyword>
<keyword evidence="7" id="KW-0406">Ion transport</keyword>
<feature type="transmembrane region" description="Helical" evidence="9">
    <location>
        <begin position="97"/>
        <end position="118"/>
    </location>
</feature>
<dbReference type="SUPFAM" id="SSF161111">
    <property type="entry name" value="Cation efflux protein transmembrane domain-like"/>
    <property type="match status" value="1"/>
</dbReference>
<evidence type="ECO:0000256" key="8">
    <source>
        <dbReference type="ARBA" id="ARBA00023136"/>
    </source>
</evidence>
<protein>
    <submittedName>
        <fullName evidence="12">Cobalt-zinc-cadmium efflux system protein</fullName>
    </submittedName>
</protein>
<evidence type="ECO:0000256" key="9">
    <source>
        <dbReference type="SAM" id="Phobius"/>
    </source>
</evidence>
<sequence length="352" mass="36931">MVQGTADMEVATVAVAGGLSLETYLIDEFAGRSPPASRSSNDTKRLIMGAGHSHAAAAPSGTAAGRHKSRLAGALALTTTFMVVEVIGGLWTGSLALLADAAHMLTDAGGLALALIAVRFAERPATPQKTYGYVRMEVLSALTNAVVLLLLTIYIFYEAYKRFLNPPEILGGPMLAVAVVGLAVNLISMKLLSAGSSESLNVKGAYFEVLSDMLGSLGVIVAAGVVMLTGWTLADPIIGAGIGLFIVPRTWILLKQAIHILMEGTPPEVDLALLERKLLDIPGVTAVHDLHVWTITSGIDAMSCHLVVADMGQARATLVSAQEAMKAGFGLTHATIQIEDQNLREAEGELRL</sequence>
<dbReference type="PANTHER" id="PTHR11562">
    <property type="entry name" value="CATION EFFLUX PROTEIN/ ZINC TRANSPORTER"/>
    <property type="match status" value="1"/>
</dbReference>
<evidence type="ECO:0000256" key="1">
    <source>
        <dbReference type="ARBA" id="ARBA00004141"/>
    </source>
</evidence>
<evidence type="ECO:0000313" key="12">
    <source>
        <dbReference type="EMBL" id="MBB4653440.1"/>
    </source>
</evidence>
<evidence type="ECO:0000256" key="6">
    <source>
        <dbReference type="ARBA" id="ARBA00022989"/>
    </source>
</evidence>
<gene>
    <name evidence="12" type="ORF">GGQ99_005231</name>
</gene>
<reference evidence="12 13" key="1">
    <citation type="submission" date="2020-08" db="EMBL/GenBank/DDBJ databases">
        <title>Genomic Encyclopedia of Type Strains, Phase IV (KMG-IV): sequencing the most valuable type-strain genomes for metagenomic binning, comparative biology and taxonomic classification.</title>
        <authorList>
            <person name="Goeker M."/>
        </authorList>
    </citation>
    <scope>NUCLEOTIDE SEQUENCE [LARGE SCALE GENOMIC DNA]</scope>
    <source>
        <strain evidence="12 13">DSM 7050</strain>
    </source>
</reference>
<evidence type="ECO:0000259" key="10">
    <source>
        <dbReference type="Pfam" id="PF01545"/>
    </source>
</evidence>
<comment type="similarity">
    <text evidence="2">Belongs to the cation diffusion facilitator (CDF) transporter (TC 2.A.4) family. SLC30A subfamily.</text>
</comment>
<dbReference type="InterPro" id="IPR027470">
    <property type="entry name" value="Cation_efflux_CTD"/>
</dbReference>
<feature type="transmembrane region" description="Helical" evidence="9">
    <location>
        <begin position="138"/>
        <end position="157"/>
    </location>
</feature>
<evidence type="ECO:0000256" key="4">
    <source>
        <dbReference type="ARBA" id="ARBA00022692"/>
    </source>
</evidence>
<feature type="transmembrane region" description="Helical" evidence="9">
    <location>
        <begin position="237"/>
        <end position="254"/>
    </location>
</feature>
<keyword evidence="3" id="KW-0813">Transport</keyword>
<accession>A0ABR6L9N5</accession>
<dbReference type="Proteomes" id="UP000539538">
    <property type="component" value="Unassembled WGS sequence"/>
</dbReference>
<proteinExistence type="inferred from homology"/>
<dbReference type="PANTHER" id="PTHR11562:SF17">
    <property type="entry name" value="RE54080P-RELATED"/>
    <property type="match status" value="1"/>
</dbReference>
<organism evidence="12 13">
    <name type="scientific">Aminobacter niigataensis</name>
    <dbReference type="NCBI Taxonomy" id="83265"/>
    <lineage>
        <taxon>Bacteria</taxon>
        <taxon>Pseudomonadati</taxon>
        <taxon>Pseudomonadota</taxon>
        <taxon>Alphaproteobacteria</taxon>
        <taxon>Hyphomicrobiales</taxon>
        <taxon>Phyllobacteriaceae</taxon>
        <taxon>Aminobacter</taxon>
    </lineage>
</organism>
<keyword evidence="5" id="KW-0862">Zinc</keyword>
<evidence type="ECO:0000256" key="3">
    <source>
        <dbReference type="ARBA" id="ARBA00022448"/>
    </source>
</evidence>